<dbReference type="OMA" id="PSDSWHQ"/>
<dbReference type="SUPFAM" id="SSF54928">
    <property type="entry name" value="RNA-binding domain, RBD"/>
    <property type="match status" value="1"/>
</dbReference>
<dbReference type="GeneID" id="111594613"/>
<name>A0A6J1LAI9_DROHY</name>
<protein>
    <submittedName>
        <fullName evidence="4">F-box/LRR-repeat protein 7-like</fullName>
    </submittedName>
</protein>
<keyword evidence="1" id="KW-0833">Ubl conjugation pathway</keyword>
<dbReference type="PANTHER" id="PTHR13318">
    <property type="entry name" value="PARTNER OF PAIRED, ISOFORM B-RELATED"/>
    <property type="match status" value="1"/>
</dbReference>
<dbReference type="GO" id="GO:0003676">
    <property type="term" value="F:nucleic acid binding"/>
    <property type="evidence" value="ECO:0007669"/>
    <property type="project" value="InterPro"/>
</dbReference>
<dbReference type="Gene3D" id="3.30.70.330">
    <property type="match status" value="1"/>
</dbReference>
<dbReference type="Proteomes" id="UP000504633">
    <property type="component" value="Unplaced"/>
</dbReference>
<reference evidence="4" key="1">
    <citation type="submission" date="2025-08" db="UniProtKB">
        <authorList>
            <consortium name="RefSeq"/>
        </authorList>
    </citation>
    <scope>IDENTIFICATION</scope>
    <source>
        <strain evidence="4">15085-1641.00</strain>
        <tissue evidence="4">Whole body</tissue>
    </source>
</reference>
<dbReference type="RefSeq" id="XP_023163771.1">
    <property type="nucleotide sequence ID" value="XM_023308003.2"/>
</dbReference>
<keyword evidence="3" id="KW-1185">Reference proteome</keyword>
<feature type="domain" description="F-box" evidence="2">
    <location>
        <begin position="159"/>
        <end position="192"/>
    </location>
</feature>
<dbReference type="AlphaFoldDB" id="A0A6J1LAI9"/>
<accession>A0A6J1LAI9</accession>
<dbReference type="Pfam" id="PF00646">
    <property type="entry name" value="F-box"/>
    <property type="match status" value="1"/>
</dbReference>
<evidence type="ECO:0000313" key="4">
    <source>
        <dbReference type="RefSeq" id="XP_023163771.1"/>
    </source>
</evidence>
<dbReference type="InterPro" id="IPR036047">
    <property type="entry name" value="F-box-like_dom_sf"/>
</dbReference>
<evidence type="ECO:0000256" key="1">
    <source>
        <dbReference type="ARBA" id="ARBA00022786"/>
    </source>
</evidence>
<dbReference type="SUPFAM" id="SSF52047">
    <property type="entry name" value="RNI-like"/>
    <property type="match status" value="1"/>
</dbReference>
<evidence type="ECO:0000259" key="2">
    <source>
        <dbReference type="Pfam" id="PF00646"/>
    </source>
</evidence>
<dbReference type="InterPro" id="IPR001810">
    <property type="entry name" value="F-box_dom"/>
</dbReference>
<proteinExistence type="predicted"/>
<dbReference type="GO" id="GO:0031146">
    <property type="term" value="P:SCF-dependent proteasomal ubiquitin-dependent protein catabolic process"/>
    <property type="evidence" value="ECO:0007669"/>
    <property type="project" value="TreeGrafter"/>
</dbReference>
<organism evidence="3 4">
    <name type="scientific">Drosophila hydei</name>
    <name type="common">Fruit fly</name>
    <dbReference type="NCBI Taxonomy" id="7224"/>
    <lineage>
        <taxon>Eukaryota</taxon>
        <taxon>Metazoa</taxon>
        <taxon>Ecdysozoa</taxon>
        <taxon>Arthropoda</taxon>
        <taxon>Hexapoda</taxon>
        <taxon>Insecta</taxon>
        <taxon>Pterygota</taxon>
        <taxon>Neoptera</taxon>
        <taxon>Endopterygota</taxon>
        <taxon>Diptera</taxon>
        <taxon>Brachycera</taxon>
        <taxon>Muscomorpha</taxon>
        <taxon>Ephydroidea</taxon>
        <taxon>Drosophilidae</taxon>
        <taxon>Drosophila</taxon>
    </lineage>
</organism>
<dbReference type="GO" id="GO:0019005">
    <property type="term" value="C:SCF ubiquitin ligase complex"/>
    <property type="evidence" value="ECO:0007669"/>
    <property type="project" value="TreeGrafter"/>
</dbReference>
<dbReference type="InterPro" id="IPR006553">
    <property type="entry name" value="Leu-rich_rpt_Cys-con_subtyp"/>
</dbReference>
<gene>
    <name evidence="4" type="primary">LOC111594613</name>
</gene>
<dbReference type="InterPro" id="IPR035979">
    <property type="entry name" value="RBD_domain_sf"/>
</dbReference>
<dbReference type="InterPro" id="IPR032675">
    <property type="entry name" value="LRR_dom_sf"/>
</dbReference>
<dbReference type="SUPFAM" id="SSF81383">
    <property type="entry name" value="F-box domain"/>
    <property type="match status" value="1"/>
</dbReference>
<sequence>MNDVDNFFTNGPRIPRKSVNFQQVLPKTYYFLDNEAYTEDHILVKKLYMFHVAPALSVKHLKEYFMTFGKVKHLDLHTNLQTSSGSGSKVSAEKLKTKCGVIVFDDAQCAAKALRRKVHYVKNARLSVVPSDSWHQPDVYDKDCNKPGSADGDEPLAAILNLNDHCLDHIFRLLPRPDRIHFARVCLRFREIYIQAAPALDKSITFEEFADLTMWDVRDFFMLSGSHVKEMVGVIPQRHIKRLAEYLGSNCINLTTLKISANKLPLNIMEKIFAKLDKLQILQLRGCDLRNDALLALKNLPELKVLDLSNNNRLTGQNMNRLPPTIESLTLTRCTSVQAKLLIKALKTLTQLKELHLKGIYAIGSAFKQLVESQRFHTLEAMTITNSSGFLMGNSYEYIAKLPSLKKVIVYSHDSDTLLSPELLSWLVEHKAEQLEHFETRGMNCLNGSMMAQIGKLIGLRTLAIPGNNIVGAREMEALCTLQQLEEINLKYCDNITDQSVLHLVLSCPKLRVLRLDNCRQLSEKLLSDIVFKIRLQIQQKETERPLPIKILLYGCNISQLSLKIEEMAGKDIISVPYEPPPTADLHFFDSAEMLIFDDEVCFGSDDIYDVFSDHDYEDNEDFDNDEDYEDYDGFDDGYDIVEMDISDVEDYWD</sequence>
<dbReference type="Gene3D" id="3.80.10.10">
    <property type="entry name" value="Ribonuclease Inhibitor"/>
    <property type="match status" value="2"/>
</dbReference>
<evidence type="ECO:0000313" key="3">
    <source>
        <dbReference type="Proteomes" id="UP000504633"/>
    </source>
</evidence>
<dbReference type="SMART" id="SM00367">
    <property type="entry name" value="LRR_CC"/>
    <property type="match status" value="2"/>
</dbReference>
<dbReference type="InterPro" id="IPR012677">
    <property type="entry name" value="Nucleotide-bd_a/b_plait_sf"/>
</dbReference>
<dbReference type="OrthoDB" id="6492012at2759"/>
<dbReference type="KEGG" id="dhe:111594613"/>
<dbReference type="Gene3D" id="1.20.1280.50">
    <property type="match status" value="1"/>
</dbReference>